<evidence type="ECO:0000313" key="5">
    <source>
        <dbReference type="EMBL" id="ADI29543.1"/>
    </source>
</evidence>
<keyword evidence="3" id="KW-1133">Transmembrane helix</keyword>
<protein>
    <submittedName>
        <fullName evidence="5">Nitroreductase</fullName>
    </submittedName>
</protein>
<dbReference type="eggNOG" id="COG0778">
    <property type="taxonomic scope" value="Bacteria"/>
</dbReference>
<reference evidence="5 6" key="2">
    <citation type="journal article" date="2011" name="J. Bacteriol.">
        <title>Genomes of three methylotrophs from a single niche uncover genetic and metabolic divergence of Methylophilaceae.</title>
        <authorList>
            <person name="Lapidus A."/>
            <person name="Clum A."/>
            <person name="Labutti K."/>
            <person name="Kaluzhnaya M.G."/>
            <person name="Lim S."/>
            <person name="Beck D.A."/>
            <person name="Glavina Del Rio T."/>
            <person name="Nolan M."/>
            <person name="Mavromatis K."/>
            <person name="Huntemann M."/>
            <person name="Lucas S."/>
            <person name="Lidstrom M.E."/>
            <person name="Ivanova N."/>
            <person name="Chistoserdova L."/>
        </authorList>
    </citation>
    <scope>NUCLEOTIDE SEQUENCE [LARGE SCALE GENOMIC DNA]</scope>
    <source>
        <strain evidence="5 6">301</strain>
    </source>
</reference>
<dbReference type="GO" id="GO:0016491">
    <property type="term" value="F:oxidoreductase activity"/>
    <property type="evidence" value="ECO:0007669"/>
    <property type="project" value="UniProtKB-KW"/>
</dbReference>
<sequence length="242" mass="26463">MTTQMTQNNWATFQSINRHRRAIRKFNATPIHEEDIRELLAEAMLAPSSGNLQPYQLHWIRNANLKAEIAKACHGQQAASTAAEIIVISASSAIAKHTAAEQLAYVEASTSLESKSKAYYLKQTGMFSKVLGIGSSALWMPFIYIASLIRPSLSLLPIGSIGSRNWAARNATFAAQTIMLAAASKGVDSCPMEGFSAQEVVKLLKLPRGTVIPIVIALGYRAPDARVETQWRRKLSDALITH</sequence>
<dbReference type="Gene3D" id="3.40.109.10">
    <property type="entry name" value="NADH Oxidase"/>
    <property type="match status" value="1"/>
</dbReference>
<keyword evidence="3" id="KW-0812">Transmembrane</keyword>
<dbReference type="PANTHER" id="PTHR43673">
    <property type="entry name" value="NAD(P)H NITROREDUCTASE YDGI-RELATED"/>
    <property type="match status" value="1"/>
</dbReference>
<reference evidence="6" key="1">
    <citation type="submission" date="2010-05" db="EMBL/GenBank/DDBJ databases">
        <title>Complete sequence of Methylotenera sp. 301.</title>
        <authorList>
            <person name="Lucas S."/>
            <person name="Copeland A."/>
            <person name="Lapidus A."/>
            <person name="Cheng J.-F."/>
            <person name="Bruce D."/>
            <person name="Goodwin L."/>
            <person name="Pitluck S."/>
            <person name="Clum A."/>
            <person name="Land M."/>
            <person name="Hauser L."/>
            <person name="Kyrpides N."/>
            <person name="Ivanova N."/>
            <person name="Chistoservova L."/>
            <person name="Kalyuzhnaya M."/>
            <person name="Woyke T."/>
        </authorList>
    </citation>
    <scope>NUCLEOTIDE SEQUENCE [LARGE SCALE GENOMIC DNA]</scope>
    <source>
        <strain evidence="6">301</strain>
    </source>
</reference>
<dbReference type="EMBL" id="CP002056">
    <property type="protein sequence ID" value="ADI29543.1"/>
    <property type="molecule type" value="Genomic_DNA"/>
</dbReference>
<dbReference type="STRING" id="666681.M301_1159"/>
<dbReference type="InterPro" id="IPR000415">
    <property type="entry name" value="Nitroreductase-like"/>
</dbReference>
<dbReference type="Proteomes" id="UP000000383">
    <property type="component" value="Chromosome"/>
</dbReference>
<evidence type="ECO:0000256" key="1">
    <source>
        <dbReference type="ARBA" id="ARBA00007118"/>
    </source>
</evidence>
<dbReference type="KEGG" id="meh:M301_1159"/>
<keyword evidence="6" id="KW-1185">Reference proteome</keyword>
<evidence type="ECO:0000259" key="4">
    <source>
        <dbReference type="Pfam" id="PF00881"/>
    </source>
</evidence>
<gene>
    <name evidence="5" type="ordered locus">M301_1159</name>
</gene>
<proteinExistence type="inferred from homology"/>
<feature type="transmembrane region" description="Helical" evidence="3">
    <location>
        <begin position="130"/>
        <end position="149"/>
    </location>
</feature>
<name>D7DHK8_METV0</name>
<organism evidence="5 6">
    <name type="scientific">Methylotenera versatilis (strain 301)</name>
    <dbReference type="NCBI Taxonomy" id="666681"/>
    <lineage>
        <taxon>Bacteria</taxon>
        <taxon>Pseudomonadati</taxon>
        <taxon>Pseudomonadota</taxon>
        <taxon>Betaproteobacteria</taxon>
        <taxon>Nitrosomonadales</taxon>
        <taxon>Methylophilaceae</taxon>
        <taxon>Methylotenera</taxon>
    </lineage>
</organism>
<dbReference type="PANTHER" id="PTHR43673:SF10">
    <property type="entry name" value="NADH DEHYDROGENASE_NAD(P)H NITROREDUCTASE XCC3605-RELATED"/>
    <property type="match status" value="1"/>
</dbReference>
<accession>D7DHK8</accession>
<comment type="similarity">
    <text evidence="1">Belongs to the nitroreductase family.</text>
</comment>
<dbReference type="Pfam" id="PF00881">
    <property type="entry name" value="Nitroreductase"/>
    <property type="match status" value="1"/>
</dbReference>
<dbReference type="AlphaFoldDB" id="D7DHK8"/>
<evidence type="ECO:0000313" key="6">
    <source>
        <dbReference type="Proteomes" id="UP000000383"/>
    </source>
</evidence>
<dbReference type="OrthoDB" id="9773807at2"/>
<dbReference type="HOGENOM" id="CLU_070764_4_3_4"/>
<evidence type="ECO:0000256" key="3">
    <source>
        <dbReference type="SAM" id="Phobius"/>
    </source>
</evidence>
<keyword evidence="3" id="KW-0472">Membrane</keyword>
<dbReference type="InterPro" id="IPR029479">
    <property type="entry name" value="Nitroreductase"/>
</dbReference>
<evidence type="ECO:0000256" key="2">
    <source>
        <dbReference type="ARBA" id="ARBA00023002"/>
    </source>
</evidence>
<dbReference type="SUPFAM" id="SSF55469">
    <property type="entry name" value="FMN-dependent nitroreductase-like"/>
    <property type="match status" value="1"/>
</dbReference>
<keyword evidence="2" id="KW-0560">Oxidoreductase</keyword>
<feature type="domain" description="Nitroreductase" evidence="4">
    <location>
        <begin position="18"/>
        <end position="220"/>
    </location>
</feature>